<keyword evidence="6 7" id="KW-0592">Phosphate transport</keyword>
<comment type="function">
    <text evidence="7">Plays a role in the regulation of phosphate uptake.</text>
</comment>
<dbReference type="Pfam" id="PF01895">
    <property type="entry name" value="PhoU"/>
    <property type="match status" value="2"/>
</dbReference>
<proteinExistence type="inferred from homology"/>
<reference evidence="9 10" key="1">
    <citation type="submission" date="2020-06" db="EMBL/GenBank/DDBJ databases">
        <authorList>
            <person name="Kang J."/>
        </authorList>
    </citation>
    <scope>NUCLEOTIDE SEQUENCE [LARGE SCALE GENOMIC DNA]</scope>
    <source>
        <strain evidence="9 10">DCY120</strain>
    </source>
</reference>
<gene>
    <name evidence="9" type="primary">phoU</name>
    <name evidence="9" type="ORF">HU830_06675</name>
</gene>
<dbReference type="FunFam" id="1.20.58.220:FF:000004">
    <property type="entry name" value="Phosphate-specific transport system accessory protein PhoU"/>
    <property type="match status" value="1"/>
</dbReference>
<keyword evidence="4 7" id="KW-0813">Transport</keyword>
<evidence type="ECO:0000256" key="7">
    <source>
        <dbReference type="PIRNR" id="PIRNR003107"/>
    </source>
</evidence>
<dbReference type="GO" id="GO:0030643">
    <property type="term" value="P:intracellular phosphate ion homeostasis"/>
    <property type="evidence" value="ECO:0007669"/>
    <property type="project" value="InterPro"/>
</dbReference>
<feature type="domain" description="PhoU" evidence="8">
    <location>
        <begin position="121"/>
        <end position="205"/>
    </location>
</feature>
<protein>
    <recommendedName>
        <fullName evidence="7">Phosphate-specific transport system accessory protein PhoU</fullName>
    </recommendedName>
</protein>
<dbReference type="EMBL" id="JABZEC010000005">
    <property type="protein sequence ID" value="NVY96839.1"/>
    <property type="molecule type" value="Genomic_DNA"/>
</dbReference>
<evidence type="ECO:0000256" key="4">
    <source>
        <dbReference type="ARBA" id="ARBA00022448"/>
    </source>
</evidence>
<keyword evidence="10" id="KW-1185">Reference proteome</keyword>
<evidence type="ECO:0000313" key="9">
    <source>
        <dbReference type="EMBL" id="NVY96839.1"/>
    </source>
</evidence>
<dbReference type="GO" id="GO:0005737">
    <property type="term" value="C:cytoplasm"/>
    <property type="evidence" value="ECO:0007669"/>
    <property type="project" value="UniProtKB-SubCell"/>
</dbReference>
<comment type="subunit">
    <text evidence="3 7">Homodimer.</text>
</comment>
<sequence length="222" mass="25420">MRSEFATELQNLHVRFSEMAMMVSEALEKAVRALKEHDSQLAQQVIDRDQLINNREIDLEKKSFEMIALQQPVTSDLRMIITVLKASSDLERMGDHAVSIAQATLRLQGHAPMLAVEDLIVQVHTQVAGMFQQAIQAYLREDDQAAIAISQQDYTVDKLIHQLNKQCIQEMKADPQYVEDGTIYMLIANYLERMGDYVTNLCEWVVYLKQGKLTDLDSKKDF</sequence>
<accession>A0A850R171</accession>
<dbReference type="RefSeq" id="WP_176942993.1">
    <property type="nucleotide sequence ID" value="NZ_JABZEC010000005.1"/>
</dbReference>
<dbReference type="AlphaFoldDB" id="A0A850R171"/>
<evidence type="ECO:0000313" key="10">
    <source>
        <dbReference type="Proteomes" id="UP000563523"/>
    </source>
</evidence>
<keyword evidence="5 7" id="KW-0963">Cytoplasm</keyword>
<dbReference type="GO" id="GO:0045936">
    <property type="term" value="P:negative regulation of phosphate metabolic process"/>
    <property type="evidence" value="ECO:0007669"/>
    <property type="project" value="InterPro"/>
</dbReference>
<dbReference type="PANTHER" id="PTHR42930">
    <property type="entry name" value="PHOSPHATE-SPECIFIC TRANSPORT SYSTEM ACCESSORY PROTEIN PHOU"/>
    <property type="match status" value="1"/>
</dbReference>
<evidence type="ECO:0000256" key="1">
    <source>
        <dbReference type="ARBA" id="ARBA00004496"/>
    </source>
</evidence>
<dbReference type="GO" id="GO:0006817">
    <property type="term" value="P:phosphate ion transport"/>
    <property type="evidence" value="ECO:0007669"/>
    <property type="project" value="UniProtKB-KW"/>
</dbReference>
<dbReference type="Gene3D" id="1.20.58.220">
    <property type="entry name" value="Phosphate transport system protein phou homolog 2, domain 2"/>
    <property type="match status" value="1"/>
</dbReference>
<comment type="similarity">
    <text evidence="2 7">Belongs to the PhoU family.</text>
</comment>
<evidence type="ECO:0000256" key="3">
    <source>
        <dbReference type="ARBA" id="ARBA00011738"/>
    </source>
</evidence>
<dbReference type="InterPro" id="IPR038078">
    <property type="entry name" value="PhoU-like_sf"/>
</dbReference>
<comment type="subcellular location">
    <subcellularLocation>
        <location evidence="1 7">Cytoplasm</location>
    </subcellularLocation>
</comment>
<organism evidence="9 10">
    <name type="scientific">Bombilactobacillus apium</name>
    <dbReference type="NCBI Taxonomy" id="2675299"/>
    <lineage>
        <taxon>Bacteria</taxon>
        <taxon>Bacillati</taxon>
        <taxon>Bacillota</taxon>
        <taxon>Bacilli</taxon>
        <taxon>Lactobacillales</taxon>
        <taxon>Lactobacillaceae</taxon>
        <taxon>Bombilactobacillus</taxon>
    </lineage>
</organism>
<evidence type="ECO:0000256" key="6">
    <source>
        <dbReference type="ARBA" id="ARBA00022592"/>
    </source>
</evidence>
<dbReference type="InterPro" id="IPR026022">
    <property type="entry name" value="PhoU_dom"/>
</dbReference>
<comment type="caution">
    <text evidence="9">The sequence shown here is derived from an EMBL/GenBank/DDBJ whole genome shotgun (WGS) entry which is preliminary data.</text>
</comment>
<name>A0A850R171_9LACO</name>
<dbReference type="SUPFAM" id="SSF109755">
    <property type="entry name" value="PhoU-like"/>
    <property type="match status" value="1"/>
</dbReference>
<feature type="domain" description="PhoU" evidence="8">
    <location>
        <begin position="17"/>
        <end position="103"/>
    </location>
</feature>
<evidence type="ECO:0000259" key="8">
    <source>
        <dbReference type="Pfam" id="PF01895"/>
    </source>
</evidence>
<dbReference type="Proteomes" id="UP000563523">
    <property type="component" value="Unassembled WGS sequence"/>
</dbReference>
<dbReference type="PIRSF" id="PIRSF003107">
    <property type="entry name" value="PhoU"/>
    <property type="match status" value="1"/>
</dbReference>
<dbReference type="NCBIfam" id="TIGR02135">
    <property type="entry name" value="phoU_full"/>
    <property type="match status" value="1"/>
</dbReference>
<evidence type="ECO:0000256" key="5">
    <source>
        <dbReference type="ARBA" id="ARBA00022490"/>
    </source>
</evidence>
<dbReference type="InterPro" id="IPR028366">
    <property type="entry name" value="PhoU"/>
</dbReference>
<evidence type="ECO:0000256" key="2">
    <source>
        <dbReference type="ARBA" id="ARBA00008107"/>
    </source>
</evidence>
<dbReference type="PANTHER" id="PTHR42930:SF3">
    <property type="entry name" value="PHOSPHATE-SPECIFIC TRANSPORT SYSTEM ACCESSORY PROTEIN PHOU"/>
    <property type="match status" value="1"/>
</dbReference>